<name>A0A4R1QH39_9BACL</name>
<evidence type="ECO:0000256" key="1">
    <source>
        <dbReference type="SAM" id="MobiDB-lite"/>
    </source>
</evidence>
<dbReference type="GO" id="GO:0004222">
    <property type="term" value="F:metalloendopeptidase activity"/>
    <property type="evidence" value="ECO:0007669"/>
    <property type="project" value="TreeGrafter"/>
</dbReference>
<dbReference type="PANTHER" id="PTHR21666:SF291">
    <property type="entry name" value="STAGE II SPORULATION PROTEIN Q"/>
    <property type="match status" value="1"/>
</dbReference>
<gene>
    <name evidence="4" type="ORF">EDD69_102162</name>
</gene>
<evidence type="ECO:0000313" key="4">
    <source>
        <dbReference type="EMBL" id="TCL52756.1"/>
    </source>
</evidence>
<evidence type="ECO:0000256" key="2">
    <source>
        <dbReference type="SAM" id="Phobius"/>
    </source>
</evidence>
<proteinExistence type="predicted"/>
<feature type="compositionally biased region" description="Basic and acidic residues" evidence="1">
    <location>
        <begin position="228"/>
        <end position="250"/>
    </location>
</feature>
<sequence length="268" mass="29759">MREEEKKLTSPKKVTRLFRKRWVLPAIYLFSAALILTGVLWFQSKNNDLAQHPSVDENEPNTSYNQEEAVPVNEAVEQFAMPVLDPNAVEIVKPFYDFEASEEEQEAALVSYNDEYHPNKGIDIAMKNGESFDVTASLSGTVVKAEKDPILGYVVQMEHDQGVVTVYQSLADVQVKAGDTVKQGQVIAKAGQNEFNKEAGIHVHFEIRKDSQPVNPVAYFDQPLTALTEEKADGETEQKAENQESEENNKDANPSSAVPDASIGMART</sequence>
<comment type="caution">
    <text evidence="4">The sequence shown here is derived from an EMBL/GenBank/DDBJ whole genome shotgun (WGS) entry which is preliminary data.</text>
</comment>
<organism evidence="4 5">
    <name type="scientific">Thermolongibacillus altinsuensis</name>
    <dbReference type="NCBI Taxonomy" id="575256"/>
    <lineage>
        <taxon>Bacteria</taxon>
        <taxon>Bacillati</taxon>
        <taxon>Bacillota</taxon>
        <taxon>Bacilli</taxon>
        <taxon>Bacillales</taxon>
        <taxon>Anoxybacillaceae</taxon>
        <taxon>Thermolongibacillus</taxon>
    </lineage>
</organism>
<reference evidence="4 5" key="1">
    <citation type="submission" date="2019-03" db="EMBL/GenBank/DDBJ databases">
        <title>Genomic Encyclopedia of Type Strains, Phase IV (KMG-IV): sequencing the most valuable type-strain genomes for metagenomic binning, comparative biology and taxonomic classification.</title>
        <authorList>
            <person name="Goeker M."/>
        </authorList>
    </citation>
    <scope>NUCLEOTIDE SEQUENCE [LARGE SCALE GENOMIC DNA]</scope>
    <source>
        <strain evidence="4 5">DSM 24979</strain>
    </source>
</reference>
<dbReference type="RefSeq" id="WP_132947468.1">
    <property type="nucleotide sequence ID" value="NZ_BSVG01000007.1"/>
</dbReference>
<dbReference type="SUPFAM" id="SSF51261">
    <property type="entry name" value="Duplicated hybrid motif"/>
    <property type="match status" value="1"/>
</dbReference>
<evidence type="ECO:0000259" key="3">
    <source>
        <dbReference type="Pfam" id="PF01551"/>
    </source>
</evidence>
<keyword evidence="2" id="KW-1133">Transmembrane helix</keyword>
<dbReference type="InterPro" id="IPR011055">
    <property type="entry name" value="Dup_hybrid_motif"/>
</dbReference>
<evidence type="ECO:0000313" key="5">
    <source>
        <dbReference type="Proteomes" id="UP000295658"/>
    </source>
</evidence>
<dbReference type="EMBL" id="SLUL01000002">
    <property type="protein sequence ID" value="TCL52756.1"/>
    <property type="molecule type" value="Genomic_DNA"/>
</dbReference>
<feature type="region of interest" description="Disordered" evidence="1">
    <location>
        <begin position="223"/>
        <end position="268"/>
    </location>
</feature>
<dbReference type="InterPro" id="IPR016047">
    <property type="entry name" value="M23ase_b-sheet_dom"/>
</dbReference>
<dbReference type="Pfam" id="PF01551">
    <property type="entry name" value="Peptidase_M23"/>
    <property type="match status" value="1"/>
</dbReference>
<dbReference type="OrthoDB" id="2050153at2"/>
<dbReference type="Gene3D" id="2.70.70.10">
    <property type="entry name" value="Glucose Permease (Domain IIA)"/>
    <property type="match status" value="1"/>
</dbReference>
<feature type="domain" description="M23ase beta-sheet core" evidence="3">
    <location>
        <begin position="118"/>
        <end position="216"/>
    </location>
</feature>
<keyword evidence="5" id="KW-1185">Reference proteome</keyword>
<protein>
    <submittedName>
        <fullName evidence="4">Stage II sporulation protein Q</fullName>
    </submittedName>
</protein>
<dbReference type="PANTHER" id="PTHR21666">
    <property type="entry name" value="PEPTIDASE-RELATED"/>
    <property type="match status" value="1"/>
</dbReference>
<dbReference type="Proteomes" id="UP000295658">
    <property type="component" value="Unassembled WGS sequence"/>
</dbReference>
<dbReference type="AlphaFoldDB" id="A0A4R1QH39"/>
<keyword evidence="2" id="KW-0812">Transmembrane</keyword>
<accession>A0A4R1QH39</accession>
<dbReference type="InterPro" id="IPR050570">
    <property type="entry name" value="Cell_wall_metabolism_enzyme"/>
</dbReference>
<feature type="transmembrane region" description="Helical" evidence="2">
    <location>
        <begin position="21"/>
        <end position="42"/>
    </location>
</feature>
<keyword evidence="2" id="KW-0472">Membrane</keyword>
<dbReference type="CDD" id="cd12797">
    <property type="entry name" value="M23_peptidase"/>
    <property type="match status" value="1"/>
</dbReference>